<keyword evidence="3" id="KW-1185">Reference proteome</keyword>
<dbReference type="EMBL" id="FNGF01000001">
    <property type="protein sequence ID" value="SDK55980.1"/>
    <property type="molecule type" value="Genomic_DNA"/>
</dbReference>
<evidence type="ECO:0000256" key="1">
    <source>
        <dbReference type="SAM" id="Phobius"/>
    </source>
</evidence>
<keyword evidence="1" id="KW-1133">Transmembrane helix</keyword>
<feature type="transmembrane region" description="Helical" evidence="1">
    <location>
        <begin position="43"/>
        <end position="62"/>
    </location>
</feature>
<reference evidence="3" key="1">
    <citation type="submission" date="2016-10" db="EMBL/GenBank/DDBJ databases">
        <authorList>
            <person name="Varghese N."/>
            <person name="Submissions S."/>
        </authorList>
    </citation>
    <scope>NUCLEOTIDE SEQUENCE [LARGE SCALE GENOMIC DNA]</scope>
    <source>
        <strain evidence="3">CGMCC 4.3147</strain>
    </source>
</reference>
<name>A0A1G9CWD9_9ACTN</name>
<accession>A0A1G9CWD9</accession>
<proteinExistence type="predicted"/>
<dbReference type="STRING" id="380244.SAMN05216298_0544"/>
<keyword evidence="1" id="KW-0472">Membrane</keyword>
<dbReference type="OrthoDB" id="5193146at2"/>
<organism evidence="2 3">
    <name type="scientific">Glycomyces sambucus</name>
    <dbReference type="NCBI Taxonomy" id="380244"/>
    <lineage>
        <taxon>Bacteria</taxon>
        <taxon>Bacillati</taxon>
        <taxon>Actinomycetota</taxon>
        <taxon>Actinomycetes</taxon>
        <taxon>Glycomycetales</taxon>
        <taxon>Glycomycetaceae</taxon>
        <taxon>Glycomyces</taxon>
    </lineage>
</organism>
<sequence>MAYPPAPPQILKVRYKLWFPVLCTVVGGVLALVGLLNLMVGNFTVGIVTGPVLLLVGVPSFVNPYLSYEPATGGLYMHSPLGYRAATYGAPKGERLWFDGTNLLRIKADGTQKRVNVKLSRPEEIAPVLQAVTAAQQQAR</sequence>
<evidence type="ECO:0000313" key="3">
    <source>
        <dbReference type="Proteomes" id="UP000198662"/>
    </source>
</evidence>
<feature type="transmembrane region" description="Helical" evidence="1">
    <location>
        <begin position="17"/>
        <end position="36"/>
    </location>
</feature>
<dbReference type="Proteomes" id="UP000198662">
    <property type="component" value="Unassembled WGS sequence"/>
</dbReference>
<protein>
    <submittedName>
        <fullName evidence="2">Uncharacterized protein</fullName>
    </submittedName>
</protein>
<gene>
    <name evidence="2" type="ORF">SAMN05216298_0544</name>
</gene>
<dbReference type="AlphaFoldDB" id="A0A1G9CWD9"/>
<dbReference type="RefSeq" id="WP_091042302.1">
    <property type="nucleotide sequence ID" value="NZ_FNGF01000001.1"/>
</dbReference>
<keyword evidence="1" id="KW-0812">Transmembrane</keyword>
<evidence type="ECO:0000313" key="2">
    <source>
        <dbReference type="EMBL" id="SDK55980.1"/>
    </source>
</evidence>